<dbReference type="EMBL" id="BKCJ011060019">
    <property type="protein sequence ID" value="GFC77219.1"/>
    <property type="molecule type" value="Genomic_DNA"/>
</dbReference>
<gene>
    <name evidence="2" type="ORF">Tci_849189</name>
</gene>
<organism evidence="2">
    <name type="scientific">Tanacetum cinerariifolium</name>
    <name type="common">Dalmatian daisy</name>
    <name type="synonym">Chrysanthemum cinerariifolium</name>
    <dbReference type="NCBI Taxonomy" id="118510"/>
    <lineage>
        <taxon>Eukaryota</taxon>
        <taxon>Viridiplantae</taxon>
        <taxon>Streptophyta</taxon>
        <taxon>Embryophyta</taxon>
        <taxon>Tracheophyta</taxon>
        <taxon>Spermatophyta</taxon>
        <taxon>Magnoliopsida</taxon>
        <taxon>eudicotyledons</taxon>
        <taxon>Gunneridae</taxon>
        <taxon>Pentapetalae</taxon>
        <taxon>asterids</taxon>
        <taxon>campanulids</taxon>
        <taxon>Asterales</taxon>
        <taxon>Asteraceae</taxon>
        <taxon>Asteroideae</taxon>
        <taxon>Anthemideae</taxon>
        <taxon>Anthemidinae</taxon>
        <taxon>Tanacetum</taxon>
    </lineage>
</organism>
<name>A0A699QQ13_TANCI</name>
<reference evidence="2" key="1">
    <citation type="journal article" date="2019" name="Sci. Rep.">
        <title>Draft genome of Tanacetum cinerariifolium, the natural source of mosquito coil.</title>
        <authorList>
            <person name="Yamashiro T."/>
            <person name="Shiraishi A."/>
            <person name="Satake H."/>
            <person name="Nakayama K."/>
        </authorList>
    </citation>
    <scope>NUCLEOTIDE SEQUENCE</scope>
</reference>
<evidence type="ECO:0000256" key="1">
    <source>
        <dbReference type="SAM" id="Phobius"/>
    </source>
</evidence>
<sequence length="125" mass="13301">MYGVFLDRVVKKKTILVNQEQEKQNNHKPDTLKGEDGGGFIAAEPRQWWLAAAVVMAVGSVVLVADMVAAAWCRQWGGEAAGGVGVEVEMAAEVRRRCMATVSGGSYRSGYGIRGVILGFAGKAS</sequence>
<evidence type="ECO:0000313" key="2">
    <source>
        <dbReference type="EMBL" id="GFC77219.1"/>
    </source>
</evidence>
<feature type="transmembrane region" description="Helical" evidence="1">
    <location>
        <begin position="48"/>
        <end position="72"/>
    </location>
</feature>
<keyword evidence="1" id="KW-0812">Transmembrane</keyword>
<keyword evidence="1" id="KW-1133">Transmembrane helix</keyword>
<proteinExistence type="predicted"/>
<accession>A0A699QQ13</accession>
<dbReference type="AlphaFoldDB" id="A0A699QQ13"/>
<comment type="caution">
    <text evidence="2">The sequence shown here is derived from an EMBL/GenBank/DDBJ whole genome shotgun (WGS) entry which is preliminary data.</text>
</comment>
<keyword evidence="1" id="KW-0472">Membrane</keyword>
<protein>
    <submittedName>
        <fullName evidence="2">Uncharacterized protein</fullName>
    </submittedName>
</protein>